<proteinExistence type="inferred from homology"/>
<feature type="repeat" description="Solcar" evidence="9">
    <location>
        <begin position="539"/>
        <end position="623"/>
    </location>
</feature>
<organism evidence="10 11">
    <name type="scientific">Acaulospora morrowiae</name>
    <dbReference type="NCBI Taxonomy" id="94023"/>
    <lineage>
        <taxon>Eukaryota</taxon>
        <taxon>Fungi</taxon>
        <taxon>Fungi incertae sedis</taxon>
        <taxon>Mucoromycota</taxon>
        <taxon>Glomeromycotina</taxon>
        <taxon>Glomeromycetes</taxon>
        <taxon>Diversisporales</taxon>
        <taxon>Acaulosporaceae</taxon>
        <taxon>Acaulospora</taxon>
    </lineage>
</organism>
<dbReference type="Gene3D" id="3.40.50.150">
    <property type="entry name" value="Vaccinia Virus protein VP39"/>
    <property type="match status" value="1"/>
</dbReference>
<dbReference type="PANTHER" id="PTHR45624:SF4">
    <property type="entry name" value="CONGESTED-LIKE TRACHEA PROTEIN-RELATED"/>
    <property type="match status" value="1"/>
</dbReference>
<dbReference type="GO" id="GO:0006839">
    <property type="term" value="P:mitochondrial transport"/>
    <property type="evidence" value="ECO:0007669"/>
    <property type="project" value="TreeGrafter"/>
</dbReference>
<dbReference type="OrthoDB" id="14252at2759"/>
<evidence type="ECO:0000313" key="10">
    <source>
        <dbReference type="EMBL" id="CAG8596447.1"/>
    </source>
</evidence>
<keyword evidence="5" id="KW-0677">Repeat</keyword>
<dbReference type="InterPro" id="IPR023395">
    <property type="entry name" value="MCP_dom_sf"/>
</dbReference>
<protein>
    <submittedName>
        <fullName evidence="10">13125_t:CDS:1</fullName>
    </submittedName>
</protein>
<evidence type="ECO:0000256" key="6">
    <source>
        <dbReference type="ARBA" id="ARBA00022989"/>
    </source>
</evidence>
<dbReference type="Gene3D" id="1.50.40.10">
    <property type="entry name" value="Mitochondrial carrier domain"/>
    <property type="match status" value="2"/>
</dbReference>
<dbReference type="PROSITE" id="PS50920">
    <property type="entry name" value="SOLCAR"/>
    <property type="match status" value="3"/>
</dbReference>
<evidence type="ECO:0000256" key="4">
    <source>
        <dbReference type="ARBA" id="ARBA00022692"/>
    </source>
</evidence>
<evidence type="ECO:0000256" key="3">
    <source>
        <dbReference type="ARBA" id="ARBA00022448"/>
    </source>
</evidence>
<evidence type="ECO:0000256" key="1">
    <source>
        <dbReference type="ARBA" id="ARBA00004225"/>
    </source>
</evidence>
<keyword evidence="4 9" id="KW-0812">Transmembrane</keyword>
<evidence type="ECO:0000256" key="5">
    <source>
        <dbReference type="ARBA" id="ARBA00022737"/>
    </source>
</evidence>
<dbReference type="GO" id="GO:1902603">
    <property type="term" value="P:carnitine transmembrane transport"/>
    <property type="evidence" value="ECO:0007669"/>
    <property type="project" value="TreeGrafter"/>
</dbReference>
<evidence type="ECO:0000256" key="8">
    <source>
        <dbReference type="ARBA" id="ARBA00023136"/>
    </source>
</evidence>
<dbReference type="GO" id="GO:0031966">
    <property type="term" value="C:mitochondrial membrane"/>
    <property type="evidence" value="ECO:0007669"/>
    <property type="project" value="UniProtKB-SubCell"/>
</dbReference>
<dbReference type="Pfam" id="PF00153">
    <property type="entry name" value="Mito_carr"/>
    <property type="match status" value="3"/>
</dbReference>
<comment type="caution">
    <text evidence="10">The sequence shown here is derived from an EMBL/GenBank/DDBJ whole genome shotgun (WGS) entry which is preliminary data.</text>
</comment>
<dbReference type="SUPFAM" id="SSF103506">
    <property type="entry name" value="Mitochondrial carrier"/>
    <property type="match status" value="1"/>
</dbReference>
<evidence type="ECO:0000256" key="7">
    <source>
        <dbReference type="ARBA" id="ARBA00023128"/>
    </source>
</evidence>
<name>A0A9N9GC33_9GLOM</name>
<evidence type="ECO:0000313" key="11">
    <source>
        <dbReference type="Proteomes" id="UP000789342"/>
    </source>
</evidence>
<comment type="subcellular location">
    <subcellularLocation>
        <location evidence="1">Mitochondrion membrane</location>
        <topology evidence="1">Multi-pass membrane protein</topology>
    </subcellularLocation>
</comment>
<evidence type="ECO:0000256" key="9">
    <source>
        <dbReference type="PROSITE-ProRule" id="PRU00282"/>
    </source>
</evidence>
<dbReference type="InterPro" id="IPR018108">
    <property type="entry name" value="MCP_transmembrane"/>
</dbReference>
<dbReference type="Proteomes" id="UP000789342">
    <property type="component" value="Unassembled WGS sequence"/>
</dbReference>
<dbReference type="SUPFAM" id="SSF53335">
    <property type="entry name" value="S-adenosyl-L-methionine-dependent methyltransferases"/>
    <property type="match status" value="1"/>
</dbReference>
<dbReference type="InterPro" id="IPR050567">
    <property type="entry name" value="Mitochondrial_Carrier"/>
</dbReference>
<feature type="repeat" description="Solcar" evidence="9">
    <location>
        <begin position="344"/>
        <end position="429"/>
    </location>
</feature>
<evidence type="ECO:0000256" key="2">
    <source>
        <dbReference type="ARBA" id="ARBA00006375"/>
    </source>
</evidence>
<keyword evidence="3" id="KW-0813">Transport</keyword>
<accession>A0A9N9GC33</accession>
<keyword evidence="6" id="KW-1133">Transmembrane helix</keyword>
<dbReference type="EMBL" id="CAJVPV010005815">
    <property type="protein sequence ID" value="CAG8596447.1"/>
    <property type="molecule type" value="Genomic_DNA"/>
</dbReference>
<dbReference type="InterPro" id="IPR029063">
    <property type="entry name" value="SAM-dependent_MTases_sf"/>
</dbReference>
<sequence length="623" mass="68854">MVNNVDTIRPNKLSIREHQKDVTYDSPHRLYDHRQPMCHRERELGMRHHIFKILWNSSNFSSPIEKRLLAGGACVLVVGTNPSIMTFDLAAAYPHSTFIGLEIFPPHLSSPPLSPSSPSVEPPNATILQTHTLTSPQIPFPKECFDFVYYHSLMVPTVDPREIPREFEGWSREKEVKYELGLVNDMIRVLKPNGWIEFMKVEDMCDCELGNVTKKMTKSYLESMDASAVCTLNSKSLKSLLASTKKLHNITEESKDIVLGINGGRIGELLANTLFNQINSNGSSLAAYMKVSVQEFNEMYSAMIKEINECKARCHSYRKMTTEVTTSTVNEIEPVVEAESKSTTSNLKSFLAGGFGGISCVLVGHPFDLVKVRLQTAKDGQYKGMLDVTRQIIKADGIRGMYRGMGPPLVGITPIFSISFWSYNLGKKIVYWGTPNRKSQELTLTEYATAGLISAGPTTLIMAPVERIKVLLQIQGQGGEARYKGPIDVVRQLYKEGGFSSIFRGVGATLLRDGPGSAVYFWAYELTKKLLTPPDTDTLNPLAILFAGGMAGVAMWTIAIPPDVIKSRIQSAPAGTYRGFVDCLQKTVRTDGPKALFKGLGPALLRAYPANAAAFLGYETSLK</sequence>
<gene>
    <name evidence="10" type="ORF">AMORRO_LOCUS7585</name>
</gene>
<reference evidence="10" key="1">
    <citation type="submission" date="2021-06" db="EMBL/GenBank/DDBJ databases">
        <authorList>
            <person name="Kallberg Y."/>
            <person name="Tangrot J."/>
            <person name="Rosling A."/>
        </authorList>
    </citation>
    <scope>NUCLEOTIDE SEQUENCE</scope>
    <source>
        <strain evidence="10">CL551</strain>
    </source>
</reference>
<dbReference type="GO" id="GO:0015227">
    <property type="term" value="F:O-acyl-L-carnitine transmembrane transporter activity"/>
    <property type="evidence" value="ECO:0007669"/>
    <property type="project" value="TreeGrafter"/>
</dbReference>
<keyword evidence="7" id="KW-0496">Mitochondrion</keyword>
<feature type="non-terminal residue" evidence="10">
    <location>
        <position position="1"/>
    </location>
</feature>
<dbReference type="AlphaFoldDB" id="A0A9N9GC33"/>
<dbReference type="PANTHER" id="PTHR45624">
    <property type="entry name" value="MITOCHONDRIAL BASIC AMINO ACIDS TRANSPORTER-RELATED"/>
    <property type="match status" value="1"/>
</dbReference>
<feature type="repeat" description="Solcar" evidence="9">
    <location>
        <begin position="442"/>
        <end position="530"/>
    </location>
</feature>
<keyword evidence="8 9" id="KW-0472">Membrane</keyword>
<keyword evidence="11" id="KW-1185">Reference proteome</keyword>
<comment type="similarity">
    <text evidence="2">Belongs to the mitochondrial carrier (TC 2.A.29) family.</text>
</comment>